<keyword evidence="3" id="KW-1185">Reference proteome</keyword>
<comment type="caution">
    <text evidence="2">The sequence shown here is derived from an EMBL/GenBank/DDBJ whole genome shotgun (WGS) entry which is preliminary data.</text>
</comment>
<sequence length="75" mass="8058">MTICTKAPQQRIAELVAQAGSQNKAAQLISAEVGYSFQQSTLSKLVRGEGKPSMFYLVAYALHNAVSKQGDERAA</sequence>
<protein>
    <submittedName>
        <fullName evidence="2">Uncharacterized protein</fullName>
    </submittedName>
</protein>
<evidence type="ECO:0000313" key="1">
    <source>
        <dbReference type="EMBL" id="RXJ72015.1"/>
    </source>
</evidence>
<dbReference type="EMBL" id="PEIB01000027">
    <property type="protein sequence ID" value="RXJ72015.1"/>
    <property type="molecule type" value="Genomic_DNA"/>
</dbReference>
<name>A0A4Q0YMH8_9GAMM</name>
<dbReference type="Proteomes" id="UP000290287">
    <property type="component" value="Unassembled WGS sequence"/>
</dbReference>
<dbReference type="AlphaFoldDB" id="A0A4Q0YMH8"/>
<dbReference type="EMBL" id="PEIB01000027">
    <property type="protein sequence ID" value="RXJ72062.1"/>
    <property type="molecule type" value="Genomic_DNA"/>
</dbReference>
<organism evidence="2 3">
    <name type="scientific">Veronia nyctiphanis</name>
    <dbReference type="NCBI Taxonomy" id="1278244"/>
    <lineage>
        <taxon>Bacteria</taxon>
        <taxon>Pseudomonadati</taxon>
        <taxon>Pseudomonadota</taxon>
        <taxon>Gammaproteobacteria</taxon>
        <taxon>Vibrionales</taxon>
        <taxon>Vibrionaceae</taxon>
        <taxon>Veronia</taxon>
    </lineage>
</organism>
<reference evidence="2 3" key="1">
    <citation type="submission" date="2017-10" db="EMBL/GenBank/DDBJ databases">
        <title>Nyctiphanis sp. nov., isolated from the stomach of the euphausiid Nyctiphanes simplex (Hansen, 1911) in the Gulf of California.</title>
        <authorList>
            <person name="Gomez-Gil B."/>
            <person name="Aguilar-Mendez M."/>
            <person name="Lopez-Cortes A."/>
            <person name="Gomez-Gutierrez J."/>
            <person name="Roque A."/>
            <person name="Lang E."/>
            <person name="Gonzalez-Castillo A."/>
        </authorList>
    </citation>
    <scope>NUCLEOTIDE SEQUENCE [LARGE SCALE GENOMIC DNA]</scope>
    <source>
        <strain evidence="2 3">CAIM 600</strain>
    </source>
</reference>
<gene>
    <name evidence="1" type="ORF">CS022_17940</name>
    <name evidence="2" type="ORF">CS022_18220</name>
</gene>
<dbReference type="RefSeq" id="WP_129123419.1">
    <property type="nucleotide sequence ID" value="NZ_PEIB01000027.1"/>
</dbReference>
<proteinExistence type="predicted"/>
<evidence type="ECO:0000313" key="3">
    <source>
        <dbReference type="Proteomes" id="UP000290287"/>
    </source>
</evidence>
<evidence type="ECO:0000313" key="2">
    <source>
        <dbReference type="EMBL" id="RXJ72062.1"/>
    </source>
</evidence>
<accession>A0A4Q0YMH8</accession>